<dbReference type="AlphaFoldDB" id="D5MIL5"/>
<feature type="region of interest" description="Disordered" evidence="1">
    <location>
        <begin position="531"/>
        <end position="552"/>
    </location>
</feature>
<dbReference type="eggNOG" id="COG2865">
    <property type="taxonomic scope" value="Bacteria"/>
</dbReference>
<dbReference type="InterPro" id="IPR007421">
    <property type="entry name" value="Schlafen_AlbA_2_dom"/>
</dbReference>
<protein>
    <submittedName>
        <fullName evidence="3">Putative transcriptional regulator</fullName>
    </submittedName>
</protein>
<sequence>MSVSLDEIRRWMDSKEDEHLEFKEAKNSYEFEELVRYCVALANEGGGRMVLGITNKLPRRIVGSRAFEHLERTKSGLIERLHLRIEIDEVLHPDGRVLVISVPPRPIGMPIQYKGAYWMRGGEALVPMTPDQLKRIFDEAGPDFSAELCPPAMPADLDPLAVQRFREMWRRKSGNEALAQLSGEQLLKDAELIVNGSVTYAALILLGTRQAIGRHLAQSEVIFEYRSSEASIPYQQRKEYRQGFFLFNDDLWDTINLRNEVQHFQDGLYVWDIPTFNEMVVREAILNAVSHRDYRLAGSVFVRQLPRKLEVISPGGFPPGVTPENILRKQVPRNRRIAEVFARCGLVERAGQGADRMFRQCIRESKPRPDFSGTDDYQVFLTLRGDVQDPVFLRFLEKIGKETLASFTLEDLLVLDLVHREQRIAPVLKDRLAILRDRGVIETVGHGKGARYLLSRRFHQFMGRKGAYTRRRGLDRETNKTLLARHIEENETEGSQLRELMQVLPALSRAQVQTLLRELKSEGRIHNVGHTKASRWYPGADPGIASKDTGNT</sequence>
<evidence type="ECO:0000313" key="4">
    <source>
        <dbReference type="Proteomes" id="UP000006898"/>
    </source>
</evidence>
<dbReference type="InterPro" id="IPR038461">
    <property type="entry name" value="Schlafen_AlbA_2_dom_sf"/>
</dbReference>
<evidence type="ECO:0000259" key="2">
    <source>
        <dbReference type="Pfam" id="PF04326"/>
    </source>
</evidence>
<accession>D5MIL5</accession>
<dbReference type="Gene3D" id="3.30.950.30">
    <property type="entry name" value="Schlafen, AAA domain"/>
    <property type="match status" value="1"/>
</dbReference>
<evidence type="ECO:0000256" key="1">
    <source>
        <dbReference type="SAM" id="MobiDB-lite"/>
    </source>
</evidence>
<feature type="domain" description="Schlafen AlbA-2" evidence="2">
    <location>
        <begin position="16"/>
        <end position="128"/>
    </location>
</feature>
<dbReference type="PANTHER" id="PTHR30595:SF6">
    <property type="entry name" value="SCHLAFEN ALBA-2 DOMAIN-CONTAINING PROTEIN"/>
    <property type="match status" value="1"/>
</dbReference>
<dbReference type="KEGG" id="mox:DAMO_2322"/>
<dbReference type="Proteomes" id="UP000006898">
    <property type="component" value="Chromosome"/>
</dbReference>
<dbReference type="EMBL" id="FP565575">
    <property type="protein sequence ID" value="CBE69372.1"/>
    <property type="molecule type" value="Genomic_DNA"/>
</dbReference>
<dbReference type="Pfam" id="PF13749">
    <property type="entry name" value="HATPase_c_4"/>
    <property type="match status" value="1"/>
</dbReference>
<dbReference type="InterPro" id="IPR038475">
    <property type="entry name" value="RecG_C_sf"/>
</dbReference>
<dbReference type="Pfam" id="PF04326">
    <property type="entry name" value="SLFN_AlbA_2"/>
    <property type="match status" value="1"/>
</dbReference>
<proteinExistence type="predicted"/>
<name>D5MIL5_METO1</name>
<reference evidence="3 4" key="1">
    <citation type="journal article" date="2010" name="Nature">
        <title>Nitrite-driven anaerobic methane oxidation by oxygenic bacteria.</title>
        <authorList>
            <person name="Ettwig K.F."/>
            <person name="Butler M.K."/>
            <person name="Le Paslier D."/>
            <person name="Pelletier E."/>
            <person name="Mangenot S."/>
            <person name="Kuypers M.M.M."/>
            <person name="Schreiber F."/>
            <person name="Dutilh B.E."/>
            <person name="Zedelius J."/>
            <person name="de Beer D."/>
            <person name="Gloerich J."/>
            <person name="Wessels H.J.C.T."/>
            <person name="van Allen T."/>
            <person name="Luesken F."/>
            <person name="Wu M."/>
            <person name="van de Pas-Schoonen K.T."/>
            <person name="Op den Camp H.J.M."/>
            <person name="Janssen-Megens E.M."/>
            <person name="Francoijs K-J."/>
            <person name="Stunnenberg H."/>
            <person name="Weissenbach J."/>
            <person name="Jetten M.S.M."/>
            <person name="Strous M."/>
        </authorList>
    </citation>
    <scope>NUCLEOTIDE SEQUENCE [LARGE SCALE GENOMIC DNA]</scope>
</reference>
<organism evidence="3 4">
    <name type="scientific">Methylomirabilis oxygeniifera</name>
    <dbReference type="NCBI Taxonomy" id="671143"/>
    <lineage>
        <taxon>Bacteria</taxon>
        <taxon>Candidatus Methylomirabilota</taxon>
        <taxon>Candidatus Methylomirabilia</taxon>
        <taxon>Candidatus Methylomirabilales</taxon>
        <taxon>Candidatus Methylomirabilaceae</taxon>
        <taxon>Candidatus Methylomirabilis</taxon>
    </lineage>
</organism>
<evidence type="ECO:0000313" key="3">
    <source>
        <dbReference type="EMBL" id="CBE69372.1"/>
    </source>
</evidence>
<dbReference type="STRING" id="671143.DAMO_2322"/>
<gene>
    <name evidence="3" type="ORF">DAMO_2322</name>
</gene>
<dbReference type="PATRIC" id="fig|671143.5.peg.2047"/>
<dbReference type="HOGENOM" id="CLU_024970_7_1_0"/>
<dbReference type="Gene3D" id="3.30.565.60">
    <property type="match status" value="1"/>
</dbReference>
<dbReference type="PANTHER" id="PTHR30595">
    <property type="entry name" value="GLPR-RELATED TRANSCRIPTIONAL REPRESSOR"/>
    <property type="match status" value="1"/>
</dbReference>